<keyword evidence="2" id="KW-1185">Reference proteome</keyword>
<dbReference type="EMBL" id="AP024545">
    <property type="protein sequence ID" value="BCT93667.1"/>
    <property type="molecule type" value="Genomic_DNA"/>
</dbReference>
<sequence length="98" mass="10566">MTSSAGTSSILSTDSLEAVRRHLDSVGFISVLHWHLGGASHPTPLAFSDFDTFHGYLCERARPGDAIDVWPFPTDYDHRLAQGKVPDADGNIHAGGAY</sequence>
<gene>
    <name evidence="1" type="ORF">LYSCAS_26910</name>
</gene>
<evidence type="ECO:0000313" key="1">
    <source>
        <dbReference type="EMBL" id="BCT93667.1"/>
    </source>
</evidence>
<organism evidence="1 2">
    <name type="scientific">Noviluteimonas caseinilytica</name>
    <dbReference type="NCBI Taxonomy" id="2675101"/>
    <lineage>
        <taxon>Bacteria</taxon>
        <taxon>Pseudomonadati</taxon>
        <taxon>Pseudomonadota</taxon>
        <taxon>Gammaproteobacteria</taxon>
        <taxon>Lysobacterales</taxon>
        <taxon>Lysobacteraceae</taxon>
        <taxon>Noviluteimonas</taxon>
    </lineage>
</organism>
<reference evidence="1 2" key="1">
    <citation type="submission" date="2021-03" db="EMBL/GenBank/DDBJ databases">
        <title>Complete Genome Sequences of Two Lysobacter Strains Isolated from Sea Water (Lysobacter caseinilyticus) and Soil (Lysobacter helvus) in South Korea.</title>
        <authorList>
            <person name="Watanabe Y."/>
            <person name="Arakawa K."/>
        </authorList>
    </citation>
    <scope>NUCLEOTIDE SEQUENCE [LARGE SCALE GENOMIC DNA]</scope>
    <source>
        <strain evidence="1 2">KVB24</strain>
    </source>
</reference>
<protein>
    <submittedName>
        <fullName evidence="1">Uncharacterized protein</fullName>
    </submittedName>
</protein>
<proteinExistence type="predicted"/>
<evidence type="ECO:0000313" key="2">
    <source>
        <dbReference type="Proteomes" id="UP000681317"/>
    </source>
</evidence>
<dbReference type="Proteomes" id="UP000681317">
    <property type="component" value="Chromosome"/>
</dbReference>
<name>A0ABM7Q8F4_9GAMM</name>
<accession>A0ABM7Q8F4</accession>